<accession>A0A437LZ79</accession>
<dbReference type="Pfam" id="PF08856">
    <property type="entry name" value="DUF1826"/>
    <property type="match status" value="1"/>
</dbReference>
<comment type="caution">
    <text evidence="1">The sequence shown here is derived from an EMBL/GenBank/DDBJ whole genome shotgun (WGS) entry which is preliminary data.</text>
</comment>
<dbReference type="OrthoDB" id="5342505at2"/>
<dbReference type="EMBL" id="SACL01000013">
    <property type="protein sequence ID" value="RVT90646.1"/>
    <property type="molecule type" value="Genomic_DNA"/>
</dbReference>
<sequence length="260" mass="27853">MRRQRPERLVRSLSVSGMRHSYMEHYNISRLVRNVILYHVAAMPGFLAESLPPDASLYPAPGTAIAAEDGEVLLTILRPEVNLALWHRPIPEDFTQGLAPLLAHAPFCAEAEGIVGEATDQLAARLPCPAPLDLLLDIRRLAVAFSVLAECDGRARLRLEAITGPGCPRWHADAVGLRMLCTYRGAGTQWLCRQGGAALARTLPAGPHRAAGQMAPGTVAVLKGERFPGNAGLGCIHRSPPAGAARLLLCIDQPGRIPVA</sequence>
<protein>
    <submittedName>
        <fullName evidence="1">DUF1826 domain-containing protein</fullName>
    </submittedName>
</protein>
<dbReference type="InterPro" id="IPR014955">
    <property type="entry name" value="DUF1826"/>
</dbReference>
<organism evidence="1 2">
    <name type="scientific">Rhodovarius crocodyli</name>
    <dbReference type="NCBI Taxonomy" id="1979269"/>
    <lineage>
        <taxon>Bacteria</taxon>
        <taxon>Pseudomonadati</taxon>
        <taxon>Pseudomonadota</taxon>
        <taxon>Alphaproteobacteria</taxon>
        <taxon>Acetobacterales</taxon>
        <taxon>Roseomonadaceae</taxon>
        <taxon>Rhodovarius</taxon>
    </lineage>
</organism>
<proteinExistence type="predicted"/>
<gene>
    <name evidence="1" type="ORF">EOD42_23745</name>
</gene>
<keyword evidence="2" id="KW-1185">Reference proteome</keyword>
<name>A0A437LZ79_9PROT</name>
<dbReference type="Proteomes" id="UP000282957">
    <property type="component" value="Unassembled WGS sequence"/>
</dbReference>
<reference evidence="1 2" key="1">
    <citation type="submission" date="2019-01" db="EMBL/GenBank/DDBJ databases">
        <authorList>
            <person name="Chen W.-M."/>
        </authorList>
    </citation>
    <scope>NUCLEOTIDE SEQUENCE [LARGE SCALE GENOMIC DNA]</scope>
    <source>
        <strain evidence="1 2">CCP-6</strain>
    </source>
</reference>
<evidence type="ECO:0000313" key="2">
    <source>
        <dbReference type="Proteomes" id="UP000282957"/>
    </source>
</evidence>
<dbReference type="AlphaFoldDB" id="A0A437LZ79"/>
<evidence type="ECO:0000313" key="1">
    <source>
        <dbReference type="EMBL" id="RVT90646.1"/>
    </source>
</evidence>